<dbReference type="Proteomes" id="UP000703269">
    <property type="component" value="Unassembled WGS sequence"/>
</dbReference>
<feature type="compositionally biased region" description="Basic and acidic residues" evidence="1">
    <location>
        <begin position="1"/>
        <end position="12"/>
    </location>
</feature>
<dbReference type="EMBL" id="BPQB01000217">
    <property type="protein sequence ID" value="GJF00859.1"/>
    <property type="molecule type" value="Genomic_DNA"/>
</dbReference>
<accession>A0A9P3LMH6</accession>
<protein>
    <submittedName>
        <fullName evidence="2">Uncharacterized protein</fullName>
    </submittedName>
</protein>
<gene>
    <name evidence="2" type="ORF">PsYK624_171610</name>
</gene>
<sequence length="100" mass="10765">MLGAPEGRETVLHRLSPCPPPLPHTASSSRQRHPLHDNPECLQCSLQPPGLAKHSRATPFNSVPPSCTSLTFLAPPTQPLAHQDRPDMLAAAQRARSPPS</sequence>
<feature type="region of interest" description="Disordered" evidence="1">
    <location>
        <begin position="1"/>
        <end position="41"/>
    </location>
</feature>
<organism evidence="2 3">
    <name type="scientific">Phanerochaete sordida</name>
    <dbReference type="NCBI Taxonomy" id="48140"/>
    <lineage>
        <taxon>Eukaryota</taxon>
        <taxon>Fungi</taxon>
        <taxon>Dikarya</taxon>
        <taxon>Basidiomycota</taxon>
        <taxon>Agaricomycotina</taxon>
        <taxon>Agaricomycetes</taxon>
        <taxon>Polyporales</taxon>
        <taxon>Phanerochaetaceae</taxon>
        <taxon>Phanerochaete</taxon>
    </lineage>
</organism>
<evidence type="ECO:0000256" key="1">
    <source>
        <dbReference type="SAM" id="MobiDB-lite"/>
    </source>
</evidence>
<comment type="caution">
    <text evidence="2">The sequence shown here is derived from an EMBL/GenBank/DDBJ whole genome shotgun (WGS) entry which is preliminary data.</text>
</comment>
<name>A0A9P3LMH6_9APHY</name>
<evidence type="ECO:0000313" key="3">
    <source>
        <dbReference type="Proteomes" id="UP000703269"/>
    </source>
</evidence>
<reference evidence="2 3" key="1">
    <citation type="submission" date="2021-08" db="EMBL/GenBank/DDBJ databases">
        <title>Draft Genome Sequence of Phanerochaete sordida strain YK-624.</title>
        <authorList>
            <person name="Mori T."/>
            <person name="Dohra H."/>
            <person name="Suzuki T."/>
            <person name="Kawagishi H."/>
            <person name="Hirai H."/>
        </authorList>
    </citation>
    <scope>NUCLEOTIDE SEQUENCE [LARGE SCALE GENOMIC DNA]</scope>
    <source>
        <strain evidence="2 3">YK-624</strain>
    </source>
</reference>
<keyword evidence="3" id="KW-1185">Reference proteome</keyword>
<evidence type="ECO:0000313" key="2">
    <source>
        <dbReference type="EMBL" id="GJF00859.1"/>
    </source>
</evidence>
<feature type="region of interest" description="Disordered" evidence="1">
    <location>
        <begin position="74"/>
        <end position="100"/>
    </location>
</feature>
<proteinExistence type="predicted"/>
<dbReference type="AlphaFoldDB" id="A0A9P3LMH6"/>